<evidence type="ECO:0000313" key="2">
    <source>
        <dbReference type="EMBL" id="CAG8445198.1"/>
    </source>
</evidence>
<evidence type="ECO:0000256" key="1">
    <source>
        <dbReference type="SAM" id="Coils"/>
    </source>
</evidence>
<organism evidence="2 3">
    <name type="scientific">Acaulospora morrowiae</name>
    <dbReference type="NCBI Taxonomy" id="94023"/>
    <lineage>
        <taxon>Eukaryota</taxon>
        <taxon>Fungi</taxon>
        <taxon>Fungi incertae sedis</taxon>
        <taxon>Mucoromycota</taxon>
        <taxon>Glomeromycotina</taxon>
        <taxon>Glomeromycetes</taxon>
        <taxon>Diversisporales</taxon>
        <taxon>Acaulosporaceae</taxon>
        <taxon>Acaulospora</taxon>
    </lineage>
</organism>
<dbReference type="AlphaFoldDB" id="A0A9N8VBD2"/>
<accession>A0A9N8VBD2</accession>
<evidence type="ECO:0000313" key="3">
    <source>
        <dbReference type="Proteomes" id="UP000789342"/>
    </source>
</evidence>
<protein>
    <submittedName>
        <fullName evidence="2">896_t:CDS:1</fullName>
    </submittedName>
</protein>
<proteinExistence type="predicted"/>
<dbReference type="OrthoDB" id="10438250at2759"/>
<dbReference type="Proteomes" id="UP000789342">
    <property type="component" value="Unassembled WGS sequence"/>
</dbReference>
<gene>
    <name evidence="2" type="ORF">AMORRO_LOCUS565</name>
</gene>
<keyword evidence="3" id="KW-1185">Reference proteome</keyword>
<name>A0A9N8VBD2_9GLOM</name>
<dbReference type="EMBL" id="CAJVPV010000164">
    <property type="protein sequence ID" value="CAG8445198.1"/>
    <property type="molecule type" value="Genomic_DNA"/>
</dbReference>
<reference evidence="2" key="1">
    <citation type="submission" date="2021-06" db="EMBL/GenBank/DDBJ databases">
        <authorList>
            <person name="Kallberg Y."/>
            <person name="Tangrot J."/>
            <person name="Rosling A."/>
        </authorList>
    </citation>
    <scope>NUCLEOTIDE SEQUENCE</scope>
    <source>
        <strain evidence="2">CL551</strain>
    </source>
</reference>
<sequence length="317" mass="37251">MSMNGAKTILTLQKRIYLIKSQNNVIPHLGRLKEVTLMPFVVGGMKSYRKNEFSSRKRITTDNSKFNNNLDKNDLKEVTTSPIVNEIDQIYLTTLSQQNIMKDIKQSEKEYPILHGDKFDQLFDLQADTLSKIEKLSKEMMSQQQEMKDGMENTKRTFVDEEIEKLKRELDRTVSRISHESLRKNSERKMSENWSLQSVRPFYEIIGSLHELRAKLNHTTPPIPEKTLNFVTNRLIKTVGSIEKRLEKIIFHHRNNFSEDYLKHAKEELKVQRSLLVTERLRLGTSLILTMFASFFAVQYYQDNKKNNPKSEKEMQC</sequence>
<keyword evidence="1" id="KW-0175">Coiled coil</keyword>
<feature type="coiled-coil region" evidence="1">
    <location>
        <begin position="133"/>
        <end position="176"/>
    </location>
</feature>
<comment type="caution">
    <text evidence="2">The sequence shown here is derived from an EMBL/GenBank/DDBJ whole genome shotgun (WGS) entry which is preliminary data.</text>
</comment>